<dbReference type="InterPro" id="IPR036890">
    <property type="entry name" value="HATPase_C_sf"/>
</dbReference>
<feature type="domain" description="Histidine kinase" evidence="13">
    <location>
        <begin position="283"/>
        <end position="500"/>
    </location>
</feature>
<proteinExistence type="predicted"/>
<comment type="subcellular location">
    <subcellularLocation>
        <location evidence="2">Cell membrane</location>
    </subcellularLocation>
</comment>
<dbReference type="Pfam" id="PF02518">
    <property type="entry name" value="HATPase_c"/>
    <property type="match status" value="1"/>
</dbReference>
<evidence type="ECO:0000256" key="8">
    <source>
        <dbReference type="ARBA" id="ARBA00022777"/>
    </source>
</evidence>
<dbReference type="Gene3D" id="3.30.565.10">
    <property type="entry name" value="Histidine kinase-like ATPase, C-terminal domain"/>
    <property type="match status" value="1"/>
</dbReference>
<gene>
    <name evidence="15" type="ORF">H8D96_03155</name>
</gene>
<evidence type="ECO:0000256" key="12">
    <source>
        <dbReference type="SAM" id="Phobius"/>
    </source>
</evidence>
<evidence type="ECO:0000256" key="11">
    <source>
        <dbReference type="ARBA" id="ARBA00023136"/>
    </source>
</evidence>
<dbReference type="SUPFAM" id="SSF55874">
    <property type="entry name" value="ATPase domain of HSP90 chaperone/DNA topoisomerase II/histidine kinase"/>
    <property type="match status" value="1"/>
</dbReference>
<keyword evidence="11 12" id="KW-0472">Membrane</keyword>
<comment type="caution">
    <text evidence="15">The sequence shown here is derived from an EMBL/GenBank/DDBJ whole genome shotgun (WGS) entry which is preliminary data.</text>
</comment>
<keyword evidence="9" id="KW-0067">ATP-binding</keyword>
<dbReference type="InterPro" id="IPR005467">
    <property type="entry name" value="His_kinase_dom"/>
</dbReference>
<dbReference type="InterPro" id="IPR036097">
    <property type="entry name" value="HisK_dim/P_sf"/>
</dbReference>
<dbReference type="SUPFAM" id="SSF158472">
    <property type="entry name" value="HAMP domain-like"/>
    <property type="match status" value="1"/>
</dbReference>
<sequence length="510" mass="57671">MKNIKFSIKAKFFIIILIPALILVLVIYLDYVHLSSLGRSAEHILSKNYKSIQAAQQIRQLIDTDRNIILMSLFQKKADEHRESLYEGNISSLLNTCNDNITESGEKQIIDNLFSNYQKYKPLYSSFIANTAHPIEVDQKFHEFLSLTASLISDLNDLVLINEKAMETAEQKTRQIARKGMQYSMGLLCAAIFFAVIFSYILSSRISRPLTKLARNLAVIKEGKGEYPRVPVTSRDEIGFLTSEFNRLFERLELYDQLSADKLTAEKLKVRQAEEAKAQFIANLSHQLKTPMTSLAMSVGMLSEKSERLPAEKTLKLLKTAREDCFKLSALINELVDIAKLDGSLRPRTKELLDIETVILECLRPLRNQSGERNVHLEIDIEADLPPVAIDSLRFPWVITNLMGNAIRYTDPDGSVALKVAKHGSRFHFQCIDTGTGIEEKFLPKIFDRFTQFSEREKSGSIGLGLAIVKEIIEQHGGDITVTSKVGKGTTFNFWIPIGNEEFDEKSTPD</sequence>
<dbReference type="GO" id="GO:0005524">
    <property type="term" value="F:ATP binding"/>
    <property type="evidence" value="ECO:0007669"/>
    <property type="project" value="UniProtKB-KW"/>
</dbReference>
<evidence type="ECO:0000313" key="16">
    <source>
        <dbReference type="Proteomes" id="UP000605201"/>
    </source>
</evidence>
<dbReference type="CDD" id="cd00075">
    <property type="entry name" value="HATPase"/>
    <property type="match status" value="1"/>
</dbReference>
<dbReference type="Pfam" id="PF00512">
    <property type="entry name" value="HisKA"/>
    <property type="match status" value="1"/>
</dbReference>
<dbReference type="SMART" id="SM00388">
    <property type="entry name" value="HisKA"/>
    <property type="match status" value="1"/>
</dbReference>
<dbReference type="PANTHER" id="PTHR43047">
    <property type="entry name" value="TWO-COMPONENT HISTIDINE PROTEIN KINASE"/>
    <property type="match status" value="1"/>
</dbReference>
<evidence type="ECO:0000259" key="14">
    <source>
        <dbReference type="PROSITE" id="PS50885"/>
    </source>
</evidence>
<dbReference type="PROSITE" id="PS50109">
    <property type="entry name" value="HIS_KIN"/>
    <property type="match status" value="1"/>
</dbReference>
<dbReference type="PROSITE" id="PS50885">
    <property type="entry name" value="HAMP"/>
    <property type="match status" value="1"/>
</dbReference>
<dbReference type="SUPFAM" id="SSF47384">
    <property type="entry name" value="Homodimeric domain of signal transducing histidine kinase"/>
    <property type="match status" value="1"/>
</dbReference>
<dbReference type="InterPro" id="IPR003660">
    <property type="entry name" value="HAMP_dom"/>
</dbReference>
<dbReference type="SMART" id="SM00387">
    <property type="entry name" value="HATPase_c"/>
    <property type="match status" value="1"/>
</dbReference>
<keyword evidence="5" id="KW-0597">Phosphoprotein</keyword>
<evidence type="ECO:0000256" key="6">
    <source>
        <dbReference type="ARBA" id="ARBA00022679"/>
    </source>
</evidence>
<keyword evidence="8 15" id="KW-0418">Kinase</keyword>
<dbReference type="EC" id="2.7.13.3" evidence="3"/>
<dbReference type="PRINTS" id="PR00344">
    <property type="entry name" value="BCTRLSENSOR"/>
</dbReference>
<dbReference type="Gene3D" id="1.10.287.130">
    <property type="match status" value="1"/>
</dbReference>
<comment type="catalytic activity">
    <reaction evidence="1">
        <text>ATP + protein L-histidine = ADP + protein N-phospho-L-histidine.</text>
        <dbReference type="EC" id="2.7.13.3"/>
    </reaction>
</comment>
<name>A0A8J6TL00_9BACT</name>
<evidence type="ECO:0000259" key="13">
    <source>
        <dbReference type="PROSITE" id="PS50109"/>
    </source>
</evidence>
<reference evidence="15 16" key="1">
    <citation type="submission" date="2020-08" db="EMBL/GenBank/DDBJ databases">
        <title>Bridging the membrane lipid divide: bacteria of the FCB group superphylum have the potential to synthesize archaeal ether lipids.</title>
        <authorList>
            <person name="Villanueva L."/>
            <person name="Von Meijenfeldt F.A.B."/>
            <person name="Westbye A.B."/>
            <person name="Yadav S."/>
            <person name="Hopmans E.C."/>
            <person name="Dutilh B.E."/>
            <person name="Sinninghe Damste J.S."/>
        </authorList>
    </citation>
    <scope>NUCLEOTIDE SEQUENCE [LARGE SCALE GENOMIC DNA]</scope>
    <source>
        <strain evidence="15">NIOZ-UU17</strain>
    </source>
</reference>
<keyword evidence="4" id="KW-1003">Cell membrane</keyword>
<dbReference type="CDD" id="cd06225">
    <property type="entry name" value="HAMP"/>
    <property type="match status" value="1"/>
</dbReference>
<dbReference type="InterPro" id="IPR004358">
    <property type="entry name" value="Sig_transdc_His_kin-like_C"/>
</dbReference>
<protein>
    <recommendedName>
        <fullName evidence="3">histidine kinase</fullName>
        <ecNumber evidence="3">2.7.13.3</ecNumber>
    </recommendedName>
</protein>
<organism evidence="15 16">
    <name type="scientific">Candidatus Desulfatibia vada</name>
    <dbReference type="NCBI Taxonomy" id="2841696"/>
    <lineage>
        <taxon>Bacteria</taxon>
        <taxon>Pseudomonadati</taxon>
        <taxon>Thermodesulfobacteriota</taxon>
        <taxon>Desulfobacteria</taxon>
        <taxon>Desulfobacterales</taxon>
        <taxon>Desulfobacterales incertae sedis</taxon>
        <taxon>Candidatus Desulfatibia</taxon>
    </lineage>
</organism>
<evidence type="ECO:0000313" key="15">
    <source>
        <dbReference type="EMBL" id="MBC8430896.1"/>
    </source>
</evidence>
<dbReference type="InterPro" id="IPR003594">
    <property type="entry name" value="HATPase_dom"/>
</dbReference>
<dbReference type="Gene3D" id="6.10.340.10">
    <property type="match status" value="1"/>
</dbReference>
<evidence type="ECO:0000256" key="10">
    <source>
        <dbReference type="ARBA" id="ARBA00023012"/>
    </source>
</evidence>
<evidence type="ECO:0000256" key="1">
    <source>
        <dbReference type="ARBA" id="ARBA00000085"/>
    </source>
</evidence>
<keyword evidence="12" id="KW-1133">Transmembrane helix</keyword>
<dbReference type="GO" id="GO:0000155">
    <property type="term" value="F:phosphorelay sensor kinase activity"/>
    <property type="evidence" value="ECO:0007669"/>
    <property type="project" value="InterPro"/>
</dbReference>
<keyword evidence="12" id="KW-0812">Transmembrane</keyword>
<evidence type="ECO:0000256" key="5">
    <source>
        <dbReference type="ARBA" id="ARBA00022553"/>
    </source>
</evidence>
<dbReference type="FunFam" id="3.30.565.10:FF:000023">
    <property type="entry name" value="PAS domain-containing sensor histidine kinase"/>
    <property type="match status" value="1"/>
</dbReference>
<feature type="domain" description="HAMP" evidence="14">
    <location>
        <begin position="204"/>
        <end position="257"/>
    </location>
</feature>
<feature type="transmembrane region" description="Helical" evidence="12">
    <location>
        <begin position="12"/>
        <end position="31"/>
    </location>
</feature>
<dbReference type="AlphaFoldDB" id="A0A8J6TL00"/>
<accession>A0A8J6TL00</accession>
<evidence type="ECO:0000256" key="9">
    <source>
        <dbReference type="ARBA" id="ARBA00022840"/>
    </source>
</evidence>
<feature type="transmembrane region" description="Helical" evidence="12">
    <location>
        <begin position="183"/>
        <end position="202"/>
    </location>
</feature>
<evidence type="ECO:0000256" key="4">
    <source>
        <dbReference type="ARBA" id="ARBA00022475"/>
    </source>
</evidence>
<evidence type="ECO:0000256" key="7">
    <source>
        <dbReference type="ARBA" id="ARBA00022741"/>
    </source>
</evidence>
<dbReference type="Pfam" id="PF00672">
    <property type="entry name" value="HAMP"/>
    <property type="match status" value="1"/>
</dbReference>
<dbReference type="CDD" id="cd00082">
    <property type="entry name" value="HisKA"/>
    <property type="match status" value="1"/>
</dbReference>
<dbReference type="PANTHER" id="PTHR43047:SF72">
    <property type="entry name" value="OSMOSENSING HISTIDINE PROTEIN KINASE SLN1"/>
    <property type="match status" value="1"/>
</dbReference>
<dbReference type="EMBL" id="JACNIG010000093">
    <property type="protein sequence ID" value="MBC8430896.1"/>
    <property type="molecule type" value="Genomic_DNA"/>
</dbReference>
<dbReference type="InterPro" id="IPR003661">
    <property type="entry name" value="HisK_dim/P_dom"/>
</dbReference>
<keyword evidence="10" id="KW-0902">Two-component regulatory system</keyword>
<keyword evidence="7" id="KW-0547">Nucleotide-binding</keyword>
<dbReference type="Proteomes" id="UP000605201">
    <property type="component" value="Unassembled WGS sequence"/>
</dbReference>
<evidence type="ECO:0000256" key="2">
    <source>
        <dbReference type="ARBA" id="ARBA00004236"/>
    </source>
</evidence>
<dbReference type="GO" id="GO:0009927">
    <property type="term" value="F:histidine phosphotransfer kinase activity"/>
    <property type="evidence" value="ECO:0007669"/>
    <property type="project" value="TreeGrafter"/>
</dbReference>
<evidence type="ECO:0000256" key="3">
    <source>
        <dbReference type="ARBA" id="ARBA00012438"/>
    </source>
</evidence>
<dbReference type="GO" id="GO:0005886">
    <property type="term" value="C:plasma membrane"/>
    <property type="evidence" value="ECO:0007669"/>
    <property type="project" value="UniProtKB-SubCell"/>
</dbReference>
<keyword evidence="6" id="KW-0808">Transferase</keyword>